<dbReference type="SUPFAM" id="SSF55729">
    <property type="entry name" value="Acyl-CoA N-acyltransferases (Nat)"/>
    <property type="match status" value="1"/>
</dbReference>
<keyword evidence="5" id="KW-1185">Reference proteome</keyword>
<gene>
    <name evidence="4" type="ORF">SAMN05216192_102361</name>
</gene>
<dbReference type="OrthoDB" id="248489at2"/>
<proteinExistence type="predicted"/>
<dbReference type="CDD" id="cd04301">
    <property type="entry name" value="NAT_SF"/>
    <property type="match status" value="1"/>
</dbReference>
<evidence type="ECO:0000259" key="3">
    <source>
        <dbReference type="PROSITE" id="PS51186"/>
    </source>
</evidence>
<dbReference type="PANTHER" id="PTHR43877">
    <property type="entry name" value="AMINOALKYLPHOSPHONATE N-ACETYLTRANSFERASE-RELATED-RELATED"/>
    <property type="match status" value="1"/>
</dbReference>
<evidence type="ECO:0000313" key="5">
    <source>
        <dbReference type="Proteomes" id="UP000199050"/>
    </source>
</evidence>
<dbReference type="GO" id="GO:0016747">
    <property type="term" value="F:acyltransferase activity, transferring groups other than amino-acyl groups"/>
    <property type="evidence" value="ECO:0007669"/>
    <property type="project" value="InterPro"/>
</dbReference>
<organism evidence="4 5">
    <name type="scientific">Paenibacillus typhae</name>
    <dbReference type="NCBI Taxonomy" id="1174501"/>
    <lineage>
        <taxon>Bacteria</taxon>
        <taxon>Bacillati</taxon>
        <taxon>Bacillota</taxon>
        <taxon>Bacilli</taxon>
        <taxon>Bacillales</taxon>
        <taxon>Paenibacillaceae</taxon>
        <taxon>Paenibacillus</taxon>
    </lineage>
</organism>
<dbReference type="PROSITE" id="PS51186">
    <property type="entry name" value="GNAT"/>
    <property type="match status" value="1"/>
</dbReference>
<dbReference type="InterPro" id="IPR027365">
    <property type="entry name" value="GNAT_acetyltra_YdfB-like"/>
</dbReference>
<keyword evidence="1" id="KW-0808">Transferase</keyword>
<reference evidence="5" key="1">
    <citation type="submission" date="2016-10" db="EMBL/GenBank/DDBJ databases">
        <authorList>
            <person name="Varghese N."/>
            <person name="Submissions S."/>
        </authorList>
    </citation>
    <scope>NUCLEOTIDE SEQUENCE [LARGE SCALE GENOMIC DNA]</scope>
    <source>
        <strain evidence="5">CGMCC 1.11012</strain>
    </source>
</reference>
<evidence type="ECO:0000313" key="4">
    <source>
        <dbReference type="EMBL" id="SDI03911.1"/>
    </source>
</evidence>
<accession>A0A1G8HBQ0</accession>
<dbReference type="EMBL" id="FNDX01000002">
    <property type="protein sequence ID" value="SDI03911.1"/>
    <property type="molecule type" value="Genomic_DNA"/>
</dbReference>
<feature type="domain" description="N-acetyltransferase" evidence="3">
    <location>
        <begin position="133"/>
        <end position="269"/>
    </location>
</feature>
<dbReference type="InterPro" id="IPR000182">
    <property type="entry name" value="GNAT_dom"/>
</dbReference>
<dbReference type="Pfam" id="PF12746">
    <property type="entry name" value="GNAT_acetyltran"/>
    <property type="match status" value="1"/>
</dbReference>
<protein>
    <recommendedName>
        <fullName evidence="3">N-acetyltransferase domain-containing protein</fullName>
    </recommendedName>
</protein>
<dbReference type="Gene3D" id="3.40.630.30">
    <property type="match status" value="1"/>
</dbReference>
<dbReference type="InterPro" id="IPR050832">
    <property type="entry name" value="Bact_Acetyltransf"/>
</dbReference>
<dbReference type="RefSeq" id="WP_090712194.1">
    <property type="nucleotide sequence ID" value="NZ_CBCSKY010000003.1"/>
</dbReference>
<dbReference type="InterPro" id="IPR016181">
    <property type="entry name" value="Acyl_CoA_acyltransferase"/>
</dbReference>
<name>A0A1G8HBQ0_9BACL</name>
<dbReference type="STRING" id="1174501.SAMN05216192_102361"/>
<dbReference type="Proteomes" id="UP000199050">
    <property type="component" value="Unassembled WGS sequence"/>
</dbReference>
<evidence type="ECO:0000256" key="1">
    <source>
        <dbReference type="ARBA" id="ARBA00022679"/>
    </source>
</evidence>
<evidence type="ECO:0000256" key="2">
    <source>
        <dbReference type="ARBA" id="ARBA00023315"/>
    </source>
</evidence>
<dbReference type="AlphaFoldDB" id="A0A1G8HBQ0"/>
<keyword evidence="2" id="KW-0012">Acyltransferase</keyword>
<sequence>MIRRLYEADRERLMALTGHNPSINLFIIGDVENFGFEQEFMELWGESDTPDGPLKAVMLRFYSSYLTYAEGDFDTEGFAELIRKDTGAEMISGDAGVVQAFRGKIAAREEKQMLFAELKEMNGPLRFAAAVPLVIRKATAHDVEAICTLTDQIEEFAASTEDSRKSLRKALESKTGRTFFAEQDGKVIASASTTAENSLSAMIVGVATHPQHRGQGLATRITAELCADLLAEGKSLCLFYNNPQAGQIYKKLGFTDIGTWAMMYLEKQR</sequence>